<reference evidence="2 3" key="1">
    <citation type="submission" date="2019-03" db="EMBL/GenBank/DDBJ databases">
        <title>Draft genome sequences of novel Actinobacteria.</title>
        <authorList>
            <person name="Sahin N."/>
            <person name="Ay H."/>
            <person name="Saygin H."/>
        </authorList>
    </citation>
    <scope>NUCLEOTIDE SEQUENCE [LARGE SCALE GENOMIC DNA]</scope>
    <source>
        <strain evidence="2 3">JCM 30547</strain>
    </source>
</reference>
<dbReference type="Proteomes" id="UP000295075">
    <property type="component" value="Unassembled WGS sequence"/>
</dbReference>
<dbReference type="AlphaFoldDB" id="A0A4R4PPG8"/>
<dbReference type="GO" id="GO:0016740">
    <property type="term" value="F:transferase activity"/>
    <property type="evidence" value="ECO:0007669"/>
    <property type="project" value="UniProtKB-KW"/>
</dbReference>
<sequence>MTKEGSFKRAVRQRAQATGLRYTEARAALEKSRTSPFARTRPVEFAELRAHLEAQYGISITSIAPIDDDPETRPNGSWIGHYPWTLVVKRADGPPWIARVFSSAADTVGRVEGDAEILRFLASHDFPAERPAHDNAVSVFEGSGVIVTQYVEGGRPNQSPEVLHELASLLGRLHKLPLAGGAVERDGGAEEHDGAFFAGRPKQDLAAAMSFLVSVEDVVPPEGHEVFELLRDKVEHADDAEGLPEAFTHSNYHAWAAVGTPGNLSIVGWAGSGRGPRLPALAWLLTTAAEGNKEEGIDTVTRGYREHIQLTAEELDRLPGVLAMRPLWLACLDYRQSVRNGSTPPMNEGWIGWAANPDHADRLAAQAIASLQA</sequence>
<dbReference type="Pfam" id="PF01636">
    <property type="entry name" value="APH"/>
    <property type="match status" value="1"/>
</dbReference>
<keyword evidence="2" id="KW-0808">Transferase</keyword>
<dbReference type="OrthoDB" id="3812485at2"/>
<evidence type="ECO:0000259" key="1">
    <source>
        <dbReference type="Pfam" id="PF01636"/>
    </source>
</evidence>
<dbReference type="EMBL" id="SMKA01000152">
    <property type="protein sequence ID" value="TDC23963.1"/>
    <property type="molecule type" value="Genomic_DNA"/>
</dbReference>
<dbReference type="SUPFAM" id="SSF56112">
    <property type="entry name" value="Protein kinase-like (PK-like)"/>
    <property type="match status" value="1"/>
</dbReference>
<name>A0A4R4PPG8_9ACTN</name>
<feature type="domain" description="Aminoglycoside phosphotransferase" evidence="1">
    <location>
        <begin position="91"/>
        <end position="305"/>
    </location>
</feature>
<comment type="caution">
    <text evidence="2">The sequence shown here is derived from an EMBL/GenBank/DDBJ whole genome shotgun (WGS) entry which is preliminary data.</text>
</comment>
<dbReference type="InterPro" id="IPR002575">
    <property type="entry name" value="Aminoglycoside_PTrfase"/>
</dbReference>
<evidence type="ECO:0000313" key="3">
    <source>
        <dbReference type="Proteomes" id="UP000295075"/>
    </source>
</evidence>
<keyword evidence="3" id="KW-1185">Reference proteome</keyword>
<dbReference type="RefSeq" id="WP_132411410.1">
    <property type="nucleotide sequence ID" value="NZ_SMKA01000152.1"/>
</dbReference>
<accession>A0A4R4PPG8</accession>
<proteinExistence type="predicted"/>
<evidence type="ECO:0000313" key="2">
    <source>
        <dbReference type="EMBL" id="TDC23963.1"/>
    </source>
</evidence>
<organism evidence="2 3">
    <name type="scientific">Kribbella albertanoniae</name>
    <dbReference type="NCBI Taxonomy" id="1266829"/>
    <lineage>
        <taxon>Bacteria</taxon>
        <taxon>Bacillati</taxon>
        <taxon>Actinomycetota</taxon>
        <taxon>Actinomycetes</taxon>
        <taxon>Propionibacteriales</taxon>
        <taxon>Kribbellaceae</taxon>
        <taxon>Kribbella</taxon>
    </lineage>
</organism>
<gene>
    <name evidence="2" type="ORF">E1261_27330</name>
</gene>
<dbReference type="InterPro" id="IPR011009">
    <property type="entry name" value="Kinase-like_dom_sf"/>
</dbReference>
<protein>
    <submittedName>
        <fullName evidence="2">Aminoglycoside phosphotransferase</fullName>
    </submittedName>
</protein>